<reference evidence="2" key="1">
    <citation type="journal article" date="2006" name="Science">
        <title>The genome of black cottonwood, Populus trichocarpa (Torr. &amp; Gray).</title>
        <authorList>
            <person name="Tuskan G.A."/>
            <person name="Difazio S."/>
            <person name="Jansson S."/>
            <person name="Bohlmann J."/>
            <person name="Grigoriev I."/>
            <person name="Hellsten U."/>
            <person name="Putnam N."/>
            <person name="Ralph S."/>
            <person name="Rombauts S."/>
            <person name="Salamov A."/>
            <person name="Schein J."/>
            <person name="Sterck L."/>
            <person name="Aerts A."/>
            <person name="Bhalerao R.R."/>
            <person name="Bhalerao R.P."/>
            <person name="Blaudez D."/>
            <person name="Boerjan W."/>
            <person name="Brun A."/>
            <person name="Brunner A."/>
            <person name="Busov V."/>
            <person name="Campbell M."/>
            <person name="Carlson J."/>
            <person name="Chalot M."/>
            <person name="Chapman J."/>
            <person name="Chen G.L."/>
            <person name="Cooper D."/>
            <person name="Coutinho P.M."/>
            <person name="Couturier J."/>
            <person name="Covert S."/>
            <person name="Cronk Q."/>
            <person name="Cunningham R."/>
            <person name="Davis J."/>
            <person name="Degroeve S."/>
            <person name="Dejardin A."/>
            <person name="Depamphilis C."/>
            <person name="Detter J."/>
            <person name="Dirks B."/>
            <person name="Dubchak I."/>
            <person name="Duplessis S."/>
            <person name="Ehlting J."/>
            <person name="Ellis B."/>
            <person name="Gendler K."/>
            <person name="Goodstein D."/>
            <person name="Gribskov M."/>
            <person name="Grimwood J."/>
            <person name="Groover A."/>
            <person name="Gunter L."/>
            <person name="Hamberger B."/>
            <person name="Heinze B."/>
            <person name="Helariutta Y."/>
            <person name="Henrissat B."/>
            <person name="Holligan D."/>
            <person name="Holt R."/>
            <person name="Huang W."/>
            <person name="Islam-Faridi N."/>
            <person name="Jones S."/>
            <person name="Jones-Rhoades M."/>
            <person name="Jorgensen R."/>
            <person name="Joshi C."/>
            <person name="Kangasjarvi J."/>
            <person name="Karlsson J."/>
            <person name="Kelleher C."/>
            <person name="Kirkpatrick R."/>
            <person name="Kirst M."/>
            <person name="Kohler A."/>
            <person name="Kalluri U."/>
            <person name="Larimer F."/>
            <person name="Leebens-Mack J."/>
            <person name="Leple J.C."/>
            <person name="Locascio P."/>
            <person name="Lou Y."/>
            <person name="Lucas S."/>
            <person name="Martin F."/>
            <person name="Montanini B."/>
            <person name="Napoli C."/>
            <person name="Nelson D.R."/>
            <person name="Nelson C."/>
            <person name="Nieminen K."/>
            <person name="Nilsson O."/>
            <person name="Pereda V."/>
            <person name="Peter G."/>
            <person name="Philippe R."/>
            <person name="Pilate G."/>
            <person name="Poliakov A."/>
            <person name="Razumovskaya J."/>
            <person name="Richardson P."/>
            <person name="Rinaldi C."/>
            <person name="Ritland K."/>
            <person name="Rouze P."/>
            <person name="Ryaboy D."/>
            <person name="Schmutz J."/>
            <person name="Schrader J."/>
            <person name="Segerman B."/>
            <person name="Shin H."/>
            <person name="Siddiqui A."/>
            <person name="Sterky F."/>
            <person name="Terry A."/>
            <person name="Tsai C.J."/>
            <person name="Uberbacher E."/>
            <person name="Unneberg P."/>
            <person name="Vahala J."/>
            <person name="Wall K."/>
            <person name="Wessler S."/>
            <person name="Yang G."/>
            <person name="Yin T."/>
            <person name="Douglas C."/>
            <person name="Marra M."/>
            <person name="Sandberg G."/>
            <person name="Van de Peer Y."/>
            <person name="Rokhsar D."/>
        </authorList>
    </citation>
    <scope>NUCLEOTIDE SEQUENCE [LARGE SCALE GENOMIC DNA]</scope>
    <source>
        <strain evidence="2">Nisqually-1</strain>
    </source>
</reference>
<organism evidence="2">
    <name type="scientific">Populus trichocarpa</name>
    <name type="common">Western balsam poplar</name>
    <name type="synonym">Populus balsamifera subsp. trichocarpa</name>
    <dbReference type="NCBI Taxonomy" id="3694"/>
    <lineage>
        <taxon>Eukaryota</taxon>
        <taxon>Viridiplantae</taxon>
        <taxon>Streptophyta</taxon>
        <taxon>Embryophyta</taxon>
        <taxon>Tracheophyta</taxon>
        <taxon>Spermatophyta</taxon>
        <taxon>Magnoliopsida</taxon>
        <taxon>eudicotyledons</taxon>
        <taxon>Gunneridae</taxon>
        <taxon>Pentapetalae</taxon>
        <taxon>rosids</taxon>
        <taxon>fabids</taxon>
        <taxon>Malpighiales</taxon>
        <taxon>Salicaceae</taxon>
        <taxon>Saliceae</taxon>
        <taxon>Populus</taxon>
    </lineage>
</organism>
<reference evidence="2" key="2">
    <citation type="submission" date="2017-07" db="EMBL/GenBank/DDBJ databases">
        <title>WGS assembly of Populus trichocarpa.</title>
        <authorList>
            <person name="Tuskan G."/>
            <person name="Difazio S."/>
            <person name="Jansson S."/>
            <person name="Bohlmann J."/>
            <person name="Grigoriev I."/>
            <person name="Hellsten U."/>
            <person name="Putnam N."/>
            <person name="Ralph S."/>
            <person name="Rombauts S."/>
            <person name="Salamov A."/>
            <person name="Schein J."/>
            <person name="Sterck L."/>
            <person name="Aerts A."/>
            <person name="Bhalerao R."/>
            <person name="Bhalerao R."/>
            <person name="Blaudez D."/>
            <person name="Boerjan W."/>
            <person name="Brun A."/>
            <person name="Brunner A."/>
            <person name="Busov V."/>
            <person name="Campbell M."/>
            <person name="Carlson J."/>
            <person name="Chalot M."/>
            <person name="Chapman J."/>
            <person name="Chen G."/>
            <person name="Cooper D."/>
            <person name="Coutinho P."/>
            <person name="Couturier J."/>
            <person name="Covert S."/>
            <person name="Cronk Q."/>
            <person name="Cunningham R."/>
            <person name="Davis J."/>
            <person name="Degroeve S."/>
            <person name="Dejardin A."/>
            <person name="Depamphilis C."/>
            <person name="Detter J."/>
            <person name="Dirks B."/>
            <person name="Dubchak I."/>
            <person name="Duplessis S."/>
            <person name="Ehlting J."/>
            <person name="Ellis B."/>
            <person name="Gendler K."/>
            <person name="Goodstein D."/>
            <person name="Gribskov M."/>
            <person name="Grimwood J."/>
            <person name="Groover A."/>
            <person name="Gunter L."/>
            <person name="Hamberger B."/>
            <person name="Heinze B."/>
            <person name="Helariutta Y."/>
            <person name="Henrissat B."/>
            <person name="Holligan D."/>
            <person name="Holt R."/>
            <person name="Huang W."/>
            <person name="Islam-Faridi N."/>
            <person name="Jones S."/>
            <person name="Jones-Rhoades M."/>
            <person name="Jorgensen R."/>
            <person name="Joshi C."/>
            <person name="Kangasjarvi J."/>
            <person name="Karlsson J."/>
            <person name="Kelleher C."/>
            <person name="Kirkpatrick R."/>
            <person name="Kirst M."/>
            <person name="Kohler A."/>
            <person name="Kalluri U."/>
            <person name="Larimer F."/>
            <person name="Leebens-Mack J."/>
            <person name="Leple J."/>
            <person name="Locascio P."/>
            <person name="Lou Y."/>
            <person name="Lucas S."/>
            <person name="Martin F."/>
            <person name="Montanini B."/>
            <person name="Napoli C."/>
            <person name="Nelson D."/>
            <person name="Nelson C."/>
            <person name="Nieminen K."/>
            <person name="Nilsson O."/>
            <person name="Pereda V."/>
            <person name="Peter G."/>
            <person name="Philippe R."/>
            <person name="Pilate G."/>
            <person name="Poliakov A."/>
            <person name="Razumovskaya J."/>
            <person name="Richardson P."/>
            <person name="Rinaldi C."/>
            <person name="Ritland K."/>
            <person name="Rouze P."/>
            <person name="Ryaboy D."/>
            <person name="Schmutz J."/>
            <person name="Schrader J."/>
            <person name="Segerman B."/>
            <person name="Shin H."/>
            <person name="Siddiqui A."/>
            <person name="Sterky F."/>
            <person name="Terry A."/>
            <person name="Tsai C."/>
            <person name="Uberbacher E."/>
            <person name="Unneberg P."/>
            <person name="Vahala J."/>
            <person name="Wall K."/>
            <person name="Wessler S."/>
            <person name="Yang G."/>
            <person name="Yin T."/>
            <person name="Douglas C."/>
            <person name="Marra M."/>
            <person name="Sandberg G."/>
            <person name="Van De Peer Y."/>
            <person name="Rokhsar D."/>
        </authorList>
    </citation>
    <scope>NUCLEOTIDE SEQUENCE</scope>
    <source>
        <strain evidence="2">Nisqually-1</strain>
    </source>
</reference>
<proteinExistence type="predicted"/>
<dbReference type="EMBL" id="KZ623352">
    <property type="protein sequence ID" value="PNS23853.1"/>
    <property type="molecule type" value="Genomic_DNA"/>
</dbReference>
<dbReference type="AlphaFoldDB" id="A0A2K1R9C2"/>
<protein>
    <recommendedName>
        <fullName evidence="3">Protein kinase domain-containing protein</fullName>
    </recommendedName>
</protein>
<name>A0A2K1R9C2_POPTR</name>
<evidence type="ECO:0008006" key="3">
    <source>
        <dbReference type="Google" id="ProtNLM"/>
    </source>
</evidence>
<dbReference type="STRING" id="3694.A0A2K1R9C2"/>
<dbReference type="SUPFAM" id="SSF56112">
    <property type="entry name" value="Protein kinase-like (PK-like)"/>
    <property type="match status" value="1"/>
</dbReference>
<feature type="transmembrane region" description="Helical" evidence="1">
    <location>
        <begin position="13"/>
        <end position="32"/>
    </location>
</feature>
<dbReference type="Gene3D" id="3.30.200.20">
    <property type="entry name" value="Phosphorylase Kinase, domain 1"/>
    <property type="match status" value="1"/>
</dbReference>
<evidence type="ECO:0000313" key="2">
    <source>
        <dbReference type="EMBL" id="PNS23853.1"/>
    </source>
</evidence>
<dbReference type="InParanoid" id="A0A2K1R9C2"/>
<accession>A0A2K1R9C2</accession>
<keyword evidence="1" id="KW-0472">Membrane</keyword>
<keyword evidence="1" id="KW-0812">Transmembrane</keyword>
<sequence>MRVVHGYMIFKDFYYFTICLLTVILSHTNRYVQSLIKGLDLKTGSFTLRQLKATPDNFNSENKIGEGGFGSVYKGETSSLI</sequence>
<evidence type="ECO:0000256" key="1">
    <source>
        <dbReference type="SAM" id="Phobius"/>
    </source>
</evidence>
<gene>
    <name evidence="2" type="ORF">POPTR_T033100</name>
</gene>
<keyword evidence="1" id="KW-1133">Transmembrane helix</keyword>
<dbReference type="InterPro" id="IPR011009">
    <property type="entry name" value="Kinase-like_dom_sf"/>
</dbReference>